<evidence type="ECO:0000313" key="2">
    <source>
        <dbReference type="EMBL" id="KXW57332.1"/>
    </source>
</evidence>
<dbReference type="PANTHER" id="PTHR37292:SF2">
    <property type="entry name" value="DUF262 DOMAIN-CONTAINING PROTEIN"/>
    <property type="match status" value="1"/>
</dbReference>
<gene>
    <name evidence="2" type="ORF">FEMY_21410</name>
</gene>
<evidence type="ECO:0000259" key="1">
    <source>
        <dbReference type="Pfam" id="PF03235"/>
    </source>
</evidence>
<organism evidence="2 3">
    <name type="scientific">Ferrovum myxofaciens</name>
    <dbReference type="NCBI Taxonomy" id="416213"/>
    <lineage>
        <taxon>Bacteria</taxon>
        <taxon>Pseudomonadati</taxon>
        <taxon>Pseudomonadota</taxon>
        <taxon>Betaproteobacteria</taxon>
        <taxon>Ferrovales</taxon>
        <taxon>Ferrovaceae</taxon>
        <taxon>Ferrovum</taxon>
    </lineage>
</organism>
<dbReference type="PATRIC" id="fig|1789004.3.peg.2226"/>
<sequence length="723" mass="82727">MLDEKSLDYDAWPFCNGAQVIGMKLPEYLEWASNTGTQIKQLLLPPIQRGFVWKPKQIVDLWDSLLRGMPIGSLMLSKLSKGQLGDNVADQRGRTTNTVSGEAMGLLDGQQRTLAMLIGWPSSVLSGHCLWIDIAEKGYAGSSFALRLTTSTQPFGFERTAHGRLSRGERKTAREVYDKLHGESKTPDYDLFALEQESCQPRPWRPNSKPEQFVRVEKLWEALRKDNGGESEFLALLKKHDAEEKYSKKLYESFRRMESLEVPLILIPEHIGNSTQQKFLPEDAADPMVLLFERIGRNGASLSAEDLLFSMIKQQWPEAQRLVNTIHDEVSVRAFMSATDYVMTAFRLAAAEKKIADNPRPNPRDFHIHLNELLGKANELDKPLRGYLEKDSRLTKTFVDLYNILSYRKDDPEDIGIPLPMLPHLPRGLVQVLLRWIMLNPNQAVIDANRQKIISFSLFWFMNVWYEDKASKAAFEIVNKNGTFPAQDLYKNLIDAQDDQFGLALPIMPYDELGVLTDLDNLLSSRDSIFNPTTNSKQRELYKRFCWGRKPILLWQQRAYVERKFGVQASDVFAGLTDEDTVPYDYDHLCPQNHWGTDWRNIRTNESGLGKNFHVSRNVIGNCVGNLHVLESSLNRSFGDDSLAAKLKKANSEWSPEDSLLYLPELEKPWNDASPNDGDGDDYHTWHDDRIIAFQGAVFLRAQALYQQYYEVCKLIIPDQEQE</sequence>
<keyword evidence="3" id="KW-1185">Reference proteome</keyword>
<dbReference type="AlphaFoldDB" id="A0A149VVT7"/>
<dbReference type="Pfam" id="PF03235">
    <property type="entry name" value="GmrSD_N"/>
    <property type="match status" value="1"/>
</dbReference>
<dbReference type="EMBL" id="LRRD01000072">
    <property type="protein sequence ID" value="KXW57332.1"/>
    <property type="molecule type" value="Genomic_DNA"/>
</dbReference>
<accession>A0A149VVT7</accession>
<proteinExistence type="predicted"/>
<dbReference type="PANTHER" id="PTHR37292">
    <property type="entry name" value="VNG6097C"/>
    <property type="match status" value="1"/>
</dbReference>
<name>A0A149VVT7_9PROT</name>
<feature type="domain" description="GmrSD restriction endonucleases N-terminal" evidence="1">
    <location>
        <begin position="39"/>
        <end position="310"/>
    </location>
</feature>
<evidence type="ECO:0000313" key="3">
    <source>
        <dbReference type="Proteomes" id="UP000075653"/>
    </source>
</evidence>
<reference evidence="2 3" key="1">
    <citation type="submission" date="2016-01" db="EMBL/GenBank/DDBJ databases">
        <title>Genome sequence of the acidophilic iron oxidising Ferrovum strain Z-31.</title>
        <authorList>
            <person name="Poehlein A."/>
            <person name="Ullrich S.R."/>
            <person name="Schloemann M."/>
            <person name="Muehling M."/>
            <person name="Daniel R."/>
        </authorList>
    </citation>
    <scope>NUCLEOTIDE SEQUENCE [LARGE SCALE GENOMIC DNA]</scope>
    <source>
        <strain evidence="2 3">Z-31</strain>
    </source>
</reference>
<dbReference type="Proteomes" id="UP000075653">
    <property type="component" value="Unassembled WGS sequence"/>
</dbReference>
<protein>
    <recommendedName>
        <fullName evidence="1">GmrSD restriction endonucleases N-terminal domain-containing protein</fullName>
    </recommendedName>
</protein>
<comment type="caution">
    <text evidence="2">The sequence shown here is derived from an EMBL/GenBank/DDBJ whole genome shotgun (WGS) entry which is preliminary data.</text>
</comment>
<dbReference type="InterPro" id="IPR004919">
    <property type="entry name" value="GmrSD_N"/>
</dbReference>
<dbReference type="RefSeq" id="WP_062188479.1">
    <property type="nucleotide sequence ID" value="NZ_LRRD01000072.1"/>
</dbReference>